<dbReference type="Pfam" id="PF09110">
    <property type="entry name" value="HAND"/>
    <property type="match status" value="1"/>
</dbReference>
<feature type="domain" description="ISWI HAND" evidence="1">
    <location>
        <begin position="50"/>
        <end position="83"/>
    </location>
</feature>
<accession>A0A9D4K8C5</accession>
<sequence>MYRLRDLRSSQTFKISSSSHRDCLRSWTRRSTSIARVSATVCPGIQSWEPDAERIRKEEQAKIDESDVLTEEETAEKDDLLKQASHIGLL</sequence>
<dbReference type="GO" id="GO:0003677">
    <property type="term" value="F:DNA binding"/>
    <property type="evidence" value="ECO:0007669"/>
    <property type="project" value="InterPro"/>
</dbReference>
<reference evidence="2" key="2">
    <citation type="submission" date="2020-11" db="EMBL/GenBank/DDBJ databases">
        <authorList>
            <person name="McCartney M.A."/>
            <person name="Auch B."/>
            <person name="Kono T."/>
            <person name="Mallez S."/>
            <person name="Becker A."/>
            <person name="Gohl D.M."/>
            <person name="Silverstein K.A.T."/>
            <person name="Koren S."/>
            <person name="Bechman K.B."/>
            <person name="Herman A."/>
            <person name="Abrahante J.E."/>
            <person name="Garbe J."/>
        </authorList>
    </citation>
    <scope>NUCLEOTIDE SEQUENCE</scope>
    <source>
        <strain evidence="2">Duluth1</strain>
        <tissue evidence="2">Whole animal</tissue>
    </source>
</reference>
<reference evidence="2" key="1">
    <citation type="journal article" date="2019" name="bioRxiv">
        <title>The Genome of the Zebra Mussel, Dreissena polymorpha: A Resource for Invasive Species Research.</title>
        <authorList>
            <person name="McCartney M.A."/>
            <person name="Auch B."/>
            <person name="Kono T."/>
            <person name="Mallez S."/>
            <person name="Zhang Y."/>
            <person name="Obille A."/>
            <person name="Becker A."/>
            <person name="Abrahante J.E."/>
            <person name="Garbe J."/>
            <person name="Badalamenti J.P."/>
            <person name="Herman A."/>
            <person name="Mangelson H."/>
            <person name="Liachko I."/>
            <person name="Sullivan S."/>
            <person name="Sone E.D."/>
            <person name="Koren S."/>
            <person name="Silverstein K.A.T."/>
            <person name="Beckman K.B."/>
            <person name="Gohl D.M."/>
        </authorList>
    </citation>
    <scope>NUCLEOTIDE SEQUENCE</scope>
    <source>
        <strain evidence="2">Duluth1</strain>
        <tissue evidence="2">Whole animal</tissue>
    </source>
</reference>
<dbReference type="EMBL" id="JAIWYP010000004">
    <property type="protein sequence ID" value="KAH3834873.1"/>
    <property type="molecule type" value="Genomic_DNA"/>
</dbReference>
<evidence type="ECO:0000313" key="2">
    <source>
        <dbReference type="EMBL" id="KAH3834873.1"/>
    </source>
</evidence>
<dbReference type="GO" id="GO:0006338">
    <property type="term" value="P:chromatin remodeling"/>
    <property type="evidence" value="ECO:0007669"/>
    <property type="project" value="InterPro"/>
</dbReference>
<name>A0A9D4K8C5_DREPO</name>
<dbReference type="Proteomes" id="UP000828390">
    <property type="component" value="Unassembled WGS sequence"/>
</dbReference>
<dbReference type="Gene3D" id="1.10.1040.30">
    <property type="entry name" value="ISWI, HAND domain"/>
    <property type="match status" value="1"/>
</dbReference>
<dbReference type="GO" id="GO:0031491">
    <property type="term" value="F:nucleosome binding"/>
    <property type="evidence" value="ECO:0007669"/>
    <property type="project" value="InterPro"/>
</dbReference>
<protein>
    <recommendedName>
        <fullName evidence="1">ISWI HAND domain-containing protein</fullName>
    </recommendedName>
</protein>
<dbReference type="SUPFAM" id="SSF101224">
    <property type="entry name" value="HAND domain of the nucleosome remodeling ATPase ISWI"/>
    <property type="match status" value="1"/>
</dbReference>
<evidence type="ECO:0000313" key="3">
    <source>
        <dbReference type="Proteomes" id="UP000828390"/>
    </source>
</evidence>
<gene>
    <name evidence="2" type="ORF">DPMN_108206</name>
</gene>
<organism evidence="2 3">
    <name type="scientific">Dreissena polymorpha</name>
    <name type="common">Zebra mussel</name>
    <name type="synonym">Mytilus polymorpha</name>
    <dbReference type="NCBI Taxonomy" id="45954"/>
    <lineage>
        <taxon>Eukaryota</taxon>
        <taxon>Metazoa</taxon>
        <taxon>Spiralia</taxon>
        <taxon>Lophotrochozoa</taxon>
        <taxon>Mollusca</taxon>
        <taxon>Bivalvia</taxon>
        <taxon>Autobranchia</taxon>
        <taxon>Heteroconchia</taxon>
        <taxon>Euheterodonta</taxon>
        <taxon>Imparidentia</taxon>
        <taxon>Neoheterodontei</taxon>
        <taxon>Myida</taxon>
        <taxon>Dreissenoidea</taxon>
        <taxon>Dreissenidae</taxon>
        <taxon>Dreissena</taxon>
    </lineage>
</organism>
<proteinExistence type="predicted"/>
<dbReference type="InterPro" id="IPR036306">
    <property type="entry name" value="ISWI_HAND-dom_sf"/>
</dbReference>
<keyword evidence="3" id="KW-1185">Reference proteome</keyword>
<comment type="caution">
    <text evidence="2">The sequence shown here is derived from an EMBL/GenBank/DDBJ whole genome shotgun (WGS) entry which is preliminary data.</text>
</comment>
<evidence type="ECO:0000259" key="1">
    <source>
        <dbReference type="Pfam" id="PF09110"/>
    </source>
</evidence>
<dbReference type="InterPro" id="IPR015194">
    <property type="entry name" value="ISWI_HAND-dom"/>
</dbReference>
<dbReference type="AlphaFoldDB" id="A0A9D4K8C5"/>